<protein>
    <recommendedName>
        <fullName evidence="1">F-box domain-containing protein</fullName>
    </recommendedName>
</protein>
<accession>A0AA48IFN7</accession>
<keyword evidence="3" id="KW-1185">Reference proteome</keyword>
<dbReference type="GeneID" id="85494531"/>
<name>A0AA48IFN7_9TREE</name>
<reference evidence="2" key="1">
    <citation type="journal article" date="2023" name="BMC Genomics">
        <title>Chromosome-level genome assemblies of Cutaneotrichosporon spp. (Trichosporonales, Basidiomycota) reveal imbalanced evolution between nucleotide sequences and chromosome synteny.</title>
        <authorList>
            <person name="Kobayashi Y."/>
            <person name="Kayamori A."/>
            <person name="Aoki K."/>
            <person name="Shiwa Y."/>
            <person name="Matsutani M."/>
            <person name="Fujita N."/>
            <person name="Sugita T."/>
            <person name="Iwasaki W."/>
            <person name="Tanaka N."/>
            <person name="Takashima M."/>
        </authorList>
    </citation>
    <scope>NUCLEOTIDE SEQUENCE</scope>
    <source>
        <strain evidence="2">HIS019</strain>
    </source>
</reference>
<evidence type="ECO:0000259" key="1">
    <source>
        <dbReference type="Pfam" id="PF00646"/>
    </source>
</evidence>
<dbReference type="KEGG" id="ccac:CcaHIS019_0307310"/>
<proteinExistence type="predicted"/>
<evidence type="ECO:0000313" key="2">
    <source>
        <dbReference type="EMBL" id="BEI90661.1"/>
    </source>
</evidence>
<organism evidence="2 3">
    <name type="scientific">Cutaneotrichosporon cavernicola</name>
    <dbReference type="NCBI Taxonomy" id="279322"/>
    <lineage>
        <taxon>Eukaryota</taxon>
        <taxon>Fungi</taxon>
        <taxon>Dikarya</taxon>
        <taxon>Basidiomycota</taxon>
        <taxon>Agaricomycotina</taxon>
        <taxon>Tremellomycetes</taxon>
        <taxon>Trichosporonales</taxon>
        <taxon>Trichosporonaceae</taxon>
        <taxon>Cutaneotrichosporon</taxon>
    </lineage>
</organism>
<gene>
    <name evidence="2" type="ORF">CcaverHIS019_0307310</name>
</gene>
<sequence length="385" mass="43252">MSHPLNSPDECWLDLQMYSHLREIIVAHLDRTSLREFRFVSNDWKMAVDRRSLEHSVITTIDPLCKCIKILNLTGLLFYERSGDLVLPKSPSQVSTTLPNLWAVEISQCSPTIPAPLMVQLSILQPRRRSEARRVLYARLNPKIVSDHVLWVLSGSSQEIPNAAVATTLKFPEVKRVTIIWVDAEPLVPIPDGFWCSCTGGQMRGECLLSDVWCPDGIAPFPPGERVSGFRRFNPFHFHWRQDVIRKKNPVGFFGCLAKLMVRHSNVEWHFVGAQHWSDSWLGITNPNGFEDDFLAVVAKVASGSSDLLPGGPSSEVNLVEEGGAAEGGVAEEGAAMPKITFVDRDEVLEELARNVKLYDTDDIFDKVDRFQELNDSERLVSLSF</sequence>
<dbReference type="RefSeq" id="XP_060455926.1">
    <property type="nucleotide sequence ID" value="XM_060599209.1"/>
</dbReference>
<dbReference type="InterPro" id="IPR001810">
    <property type="entry name" value="F-box_dom"/>
</dbReference>
<dbReference type="Proteomes" id="UP001233271">
    <property type="component" value="Chromosome 3"/>
</dbReference>
<dbReference type="Pfam" id="PF00646">
    <property type="entry name" value="F-box"/>
    <property type="match status" value="1"/>
</dbReference>
<dbReference type="AlphaFoldDB" id="A0AA48IFN7"/>
<evidence type="ECO:0000313" key="3">
    <source>
        <dbReference type="Proteomes" id="UP001233271"/>
    </source>
</evidence>
<dbReference type="EMBL" id="AP028214">
    <property type="protein sequence ID" value="BEI90661.1"/>
    <property type="molecule type" value="Genomic_DNA"/>
</dbReference>
<feature type="domain" description="F-box" evidence="1">
    <location>
        <begin position="19"/>
        <end position="53"/>
    </location>
</feature>